<gene>
    <name evidence="2" type="ORF">CINC_LOCUS550</name>
</gene>
<protein>
    <submittedName>
        <fullName evidence="2">Uncharacterized protein</fullName>
    </submittedName>
</protein>
<feature type="region of interest" description="Disordered" evidence="1">
    <location>
        <begin position="81"/>
        <end position="104"/>
    </location>
</feature>
<evidence type="ECO:0000313" key="3">
    <source>
        <dbReference type="Proteomes" id="UP001154114"/>
    </source>
</evidence>
<dbReference type="EMBL" id="LR824004">
    <property type="protein sequence ID" value="CAD0194259.1"/>
    <property type="molecule type" value="Genomic_DNA"/>
</dbReference>
<dbReference type="OrthoDB" id="25887at2759"/>
<dbReference type="AlphaFoldDB" id="A0A9N8PYG2"/>
<sequence>MLIRCLTVRSISLLSWMSEPRYEKSEQTGRRTPSSVMASGLERPPKSQNIYSIFVLLIFKPTLFSSCCQTSNLLWIPGPSSPTRTMSSACPKVSPPVCPPSKRP</sequence>
<feature type="region of interest" description="Disordered" evidence="1">
    <location>
        <begin position="21"/>
        <end position="42"/>
    </location>
</feature>
<name>A0A9N8PYG2_CHRIL</name>
<accession>A0A9N8PYG2</accession>
<feature type="compositionally biased region" description="Pro residues" evidence="1">
    <location>
        <begin position="93"/>
        <end position="104"/>
    </location>
</feature>
<proteinExistence type="predicted"/>
<organism evidence="2 3">
    <name type="scientific">Chrysodeixis includens</name>
    <name type="common">Soybean looper</name>
    <name type="synonym">Pseudoplusia includens</name>
    <dbReference type="NCBI Taxonomy" id="689277"/>
    <lineage>
        <taxon>Eukaryota</taxon>
        <taxon>Metazoa</taxon>
        <taxon>Ecdysozoa</taxon>
        <taxon>Arthropoda</taxon>
        <taxon>Hexapoda</taxon>
        <taxon>Insecta</taxon>
        <taxon>Pterygota</taxon>
        <taxon>Neoptera</taxon>
        <taxon>Endopterygota</taxon>
        <taxon>Lepidoptera</taxon>
        <taxon>Glossata</taxon>
        <taxon>Ditrysia</taxon>
        <taxon>Noctuoidea</taxon>
        <taxon>Noctuidae</taxon>
        <taxon>Plusiinae</taxon>
        <taxon>Chrysodeixis</taxon>
    </lineage>
</organism>
<evidence type="ECO:0000256" key="1">
    <source>
        <dbReference type="SAM" id="MobiDB-lite"/>
    </source>
</evidence>
<evidence type="ECO:0000313" key="2">
    <source>
        <dbReference type="EMBL" id="CAD0194259.1"/>
    </source>
</evidence>
<keyword evidence="3" id="KW-1185">Reference proteome</keyword>
<reference evidence="2" key="1">
    <citation type="submission" date="2021-12" db="EMBL/GenBank/DDBJ databases">
        <authorList>
            <person name="King R."/>
        </authorList>
    </citation>
    <scope>NUCLEOTIDE SEQUENCE</scope>
</reference>
<dbReference type="Proteomes" id="UP001154114">
    <property type="component" value="Chromosome 1"/>
</dbReference>